<feature type="non-terminal residue" evidence="1">
    <location>
        <position position="1"/>
    </location>
</feature>
<evidence type="ECO:0000313" key="1">
    <source>
        <dbReference type="EMBL" id="GIY24193.1"/>
    </source>
</evidence>
<protein>
    <submittedName>
        <fullName evidence="1">Uncharacterized protein</fullName>
    </submittedName>
</protein>
<accession>A0AAV4RQG0</accession>
<sequence length="41" mass="4342">LAQSGMVCNSESSCAIVEDNGLSAAFTIAHELGHVERLMYS</sequence>
<comment type="caution">
    <text evidence="1">The sequence shown here is derived from an EMBL/GenBank/DDBJ whole genome shotgun (WGS) entry which is preliminary data.</text>
</comment>
<dbReference type="Proteomes" id="UP001054945">
    <property type="component" value="Unassembled WGS sequence"/>
</dbReference>
<gene>
    <name evidence="1" type="ORF">CEXT_451302</name>
</gene>
<dbReference type="AlphaFoldDB" id="A0AAV4RQG0"/>
<dbReference type="GO" id="GO:0008237">
    <property type="term" value="F:metallopeptidase activity"/>
    <property type="evidence" value="ECO:0007669"/>
    <property type="project" value="InterPro"/>
</dbReference>
<reference evidence="1 2" key="1">
    <citation type="submission" date="2021-06" db="EMBL/GenBank/DDBJ databases">
        <title>Caerostris extrusa draft genome.</title>
        <authorList>
            <person name="Kono N."/>
            <person name="Arakawa K."/>
        </authorList>
    </citation>
    <scope>NUCLEOTIDE SEQUENCE [LARGE SCALE GENOMIC DNA]</scope>
</reference>
<dbReference type="Gene3D" id="3.40.390.10">
    <property type="entry name" value="Collagenase (Catalytic Domain)"/>
    <property type="match status" value="1"/>
</dbReference>
<dbReference type="InterPro" id="IPR024079">
    <property type="entry name" value="MetalloPept_cat_dom_sf"/>
</dbReference>
<organism evidence="1 2">
    <name type="scientific">Caerostris extrusa</name>
    <name type="common">Bark spider</name>
    <name type="synonym">Caerostris bankana</name>
    <dbReference type="NCBI Taxonomy" id="172846"/>
    <lineage>
        <taxon>Eukaryota</taxon>
        <taxon>Metazoa</taxon>
        <taxon>Ecdysozoa</taxon>
        <taxon>Arthropoda</taxon>
        <taxon>Chelicerata</taxon>
        <taxon>Arachnida</taxon>
        <taxon>Araneae</taxon>
        <taxon>Araneomorphae</taxon>
        <taxon>Entelegynae</taxon>
        <taxon>Araneoidea</taxon>
        <taxon>Araneidae</taxon>
        <taxon>Caerostris</taxon>
    </lineage>
</organism>
<dbReference type="EMBL" id="BPLR01008367">
    <property type="protein sequence ID" value="GIY24193.1"/>
    <property type="molecule type" value="Genomic_DNA"/>
</dbReference>
<evidence type="ECO:0000313" key="2">
    <source>
        <dbReference type="Proteomes" id="UP001054945"/>
    </source>
</evidence>
<dbReference type="SUPFAM" id="SSF55486">
    <property type="entry name" value="Metalloproteases ('zincins'), catalytic domain"/>
    <property type="match status" value="1"/>
</dbReference>
<name>A0AAV4RQG0_CAEEX</name>
<proteinExistence type="predicted"/>
<keyword evidence="2" id="KW-1185">Reference proteome</keyword>